<reference evidence="1" key="1">
    <citation type="submission" date="2018-02" db="EMBL/GenBank/DDBJ databases">
        <title>Rhizophora mucronata_Transcriptome.</title>
        <authorList>
            <person name="Meera S.P."/>
            <person name="Sreeshan A."/>
            <person name="Augustine A."/>
        </authorList>
    </citation>
    <scope>NUCLEOTIDE SEQUENCE</scope>
    <source>
        <tissue evidence="1">Leaf</tissue>
    </source>
</reference>
<dbReference type="EMBL" id="GGEC01042045">
    <property type="protein sequence ID" value="MBX22529.1"/>
    <property type="molecule type" value="Transcribed_RNA"/>
</dbReference>
<sequence length="76" mass="8694">MQDNGRLKKWRWGSVKQNITVHKHTTVNVVASLRLQQLMGGFNSNQPSNAFELLLNHTYPLVPKCPQENPPFPVKN</sequence>
<name>A0A2P2LX24_RHIMU</name>
<evidence type="ECO:0000313" key="1">
    <source>
        <dbReference type="EMBL" id="MBX22529.1"/>
    </source>
</evidence>
<accession>A0A2P2LX24</accession>
<dbReference type="AlphaFoldDB" id="A0A2P2LX24"/>
<proteinExistence type="predicted"/>
<organism evidence="1">
    <name type="scientific">Rhizophora mucronata</name>
    <name type="common">Asiatic mangrove</name>
    <dbReference type="NCBI Taxonomy" id="61149"/>
    <lineage>
        <taxon>Eukaryota</taxon>
        <taxon>Viridiplantae</taxon>
        <taxon>Streptophyta</taxon>
        <taxon>Embryophyta</taxon>
        <taxon>Tracheophyta</taxon>
        <taxon>Spermatophyta</taxon>
        <taxon>Magnoliopsida</taxon>
        <taxon>eudicotyledons</taxon>
        <taxon>Gunneridae</taxon>
        <taxon>Pentapetalae</taxon>
        <taxon>rosids</taxon>
        <taxon>fabids</taxon>
        <taxon>Malpighiales</taxon>
        <taxon>Rhizophoraceae</taxon>
        <taxon>Rhizophora</taxon>
    </lineage>
</organism>
<protein>
    <submittedName>
        <fullName evidence="1">Uncharacterized protein</fullName>
    </submittedName>
</protein>